<dbReference type="EMBL" id="JAPNNL010000247">
    <property type="protein sequence ID" value="MDA0638535.1"/>
    <property type="molecule type" value="Genomic_DNA"/>
</dbReference>
<reference evidence="1" key="1">
    <citation type="submission" date="2022-11" db="EMBL/GenBank/DDBJ databases">
        <title>Nonomuraea corallina sp. nov., a new species of the genus Nonomuraea isolated from sea side sediment in Thai sea.</title>
        <authorList>
            <person name="Ngamcharungchit C."/>
            <person name="Matsumoto A."/>
            <person name="Suriyachadkun C."/>
            <person name="Panbangred W."/>
            <person name="Inahashi Y."/>
            <person name="Intra B."/>
        </authorList>
    </citation>
    <scope>NUCLEOTIDE SEQUENCE</scope>
    <source>
        <strain evidence="1">MCN248</strain>
    </source>
</reference>
<name>A0ABT4SNE4_9ACTN</name>
<proteinExistence type="predicted"/>
<organism evidence="1 2">
    <name type="scientific">Nonomuraea corallina</name>
    <dbReference type="NCBI Taxonomy" id="2989783"/>
    <lineage>
        <taxon>Bacteria</taxon>
        <taxon>Bacillati</taxon>
        <taxon>Actinomycetota</taxon>
        <taxon>Actinomycetes</taxon>
        <taxon>Streptosporangiales</taxon>
        <taxon>Streptosporangiaceae</taxon>
        <taxon>Nonomuraea</taxon>
    </lineage>
</organism>
<evidence type="ECO:0000313" key="2">
    <source>
        <dbReference type="Proteomes" id="UP001144036"/>
    </source>
</evidence>
<dbReference type="RefSeq" id="WP_270159480.1">
    <property type="nucleotide sequence ID" value="NZ_JAPNNL010000247.1"/>
</dbReference>
<gene>
    <name evidence="1" type="ORF">OUY22_34445</name>
</gene>
<protein>
    <submittedName>
        <fullName evidence="1">Uncharacterized protein</fullName>
    </submittedName>
</protein>
<evidence type="ECO:0000313" key="1">
    <source>
        <dbReference type="EMBL" id="MDA0638535.1"/>
    </source>
</evidence>
<keyword evidence="2" id="KW-1185">Reference proteome</keyword>
<accession>A0ABT4SNE4</accession>
<sequence>MMFRTVLRRGLRLIALALVVVVAPIGVLAAAFRLQFTGAPAGWAMSTGNSG</sequence>
<comment type="caution">
    <text evidence="1">The sequence shown here is derived from an EMBL/GenBank/DDBJ whole genome shotgun (WGS) entry which is preliminary data.</text>
</comment>
<dbReference type="Proteomes" id="UP001144036">
    <property type="component" value="Unassembled WGS sequence"/>
</dbReference>